<evidence type="ECO:0000313" key="9">
    <source>
        <dbReference type="EMBL" id="TPG45476.1"/>
    </source>
</evidence>
<comment type="similarity">
    <text evidence="7">Belongs to the binding-protein-dependent transport system permease family.</text>
</comment>
<keyword evidence="3" id="KW-1003">Cell membrane</keyword>
<feature type="transmembrane region" description="Helical" evidence="7">
    <location>
        <begin position="74"/>
        <end position="94"/>
    </location>
</feature>
<evidence type="ECO:0000256" key="2">
    <source>
        <dbReference type="ARBA" id="ARBA00022448"/>
    </source>
</evidence>
<dbReference type="PANTHER" id="PTHR30043">
    <property type="entry name" value="PHOSPHONATES TRANSPORT SYSTEM PERMEASE PROTEIN"/>
    <property type="match status" value="1"/>
</dbReference>
<dbReference type="EMBL" id="RCZP01000047">
    <property type="protein sequence ID" value="TPG45476.1"/>
    <property type="molecule type" value="Genomic_DNA"/>
</dbReference>
<dbReference type="AlphaFoldDB" id="A0A502F7X7"/>
<feature type="domain" description="ABC transmembrane type-1" evidence="8">
    <location>
        <begin position="103"/>
        <end position="286"/>
    </location>
</feature>
<dbReference type="PROSITE" id="PS50928">
    <property type="entry name" value="ABC_TM1"/>
    <property type="match status" value="1"/>
</dbReference>
<dbReference type="Gene3D" id="1.10.3720.10">
    <property type="entry name" value="MetI-like"/>
    <property type="match status" value="1"/>
</dbReference>
<dbReference type="GO" id="GO:0005886">
    <property type="term" value="C:plasma membrane"/>
    <property type="evidence" value="ECO:0007669"/>
    <property type="project" value="UniProtKB-SubCell"/>
</dbReference>
<reference evidence="9 10" key="1">
    <citation type="journal article" date="2019" name="Environ. Microbiol.">
        <title>Species interactions and distinct microbial communities in high Arctic permafrost affected cryosols are associated with the CH4 and CO2 gas fluxes.</title>
        <authorList>
            <person name="Altshuler I."/>
            <person name="Hamel J."/>
            <person name="Turney S."/>
            <person name="Magnuson E."/>
            <person name="Levesque R."/>
            <person name="Greer C."/>
            <person name="Whyte L.G."/>
        </authorList>
    </citation>
    <scope>NUCLEOTIDE SEQUENCE [LARGE SCALE GENOMIC DNA]</scope>
    <source>
        <strain evidence="9 10">S9.3B</strain>
    </source>
</reference>
<dbReference type="PANTHER" id="PTHR30043:SF1">
    <property type="entry name" value="ABC TRANSPORT SYSTEM PERMEASE PROTEIN P69"/>
    <property type="match status" value="1"/>
</dbReference>
<gene>
    <name evidence="9" type="primary">phnE</name>
    <name evidence="9" type="ORF">EAH89_26345</name>
</gene>
<dbReference type="Pfam" id="PF00528">
    <property type="entry name" value="BPD_transp_1"/>
    <property type="match status" value="1"/>
</dbReference>
<evidence type="ECO:0000256" key="1">
    <source>
        <dbReference type="ARBA" id="ARBA00004651"/>
    </source>
</evidence>
<evidence type="ECO:0000256" key="6">
    <source>
        <dbReference type="ARBA" id="ARBA00023136"/>
    </source>
</evidence>
<keyword evidence="10" id="KW-1185">Reference proteome</keyword>
<name>A0A502F7X7_9PROT</name>
<sequence>MTPSRGATLSPAAARGEAAFQAARRAKRARALLGAVLFLAALLAAARVSEFYPASLAAGLPRAGDYFARLLPDLRWAALLGGWETEGSLAFWFYRLDKWALLLLETANMAALATLAGGAVALLLSFPAARNLAPSPWAYRLARRGLESMRTVPEIVYALILVWAFGVGPLAGIVAIAAHTTGALGKLFAEAIENAEMGPWEGVRAAGGTWAQACRFAMLPQVAPSMVSYLLLRFEINVRGASVIGFVGAGGIGQELYLVISQNYYEEISAIIVLVVVVVAMIDLLSDALRRRLRGDARA</sequence>
<dbReference type="RefSeq" id="WP_140886712.1">
    <property type="nucleotide sequence ID" value="NZ_RCZP01000047.1"/>
</dbReference>
<feature type="transmembrane region" description="Helical" evidence="7">
    <location>
        <begin position="268"/>
        <end position="285"/>
    </location>
</feature>
<evidence type="ECO:0000256" key="5">
    <source>
        <dbReference type="ARBA" id="ARBA00022989"/>
    </source>
</evidence>
<dbReference type="InterPro" id="IPR005769">
    <property type="entry name" value="PhnE/PtxC"/>
</dbReference>
<dbReference type="NCBIfam" id="TIGR01097">
    <property type="entry name" value="PhnE"/>
    <property type="match status" value="1"/>
</dbReference>
<evidence type="ECO:0000256" key="3">
    <source>
        <dbReference type="ARBA" id="ARBA00022475"/>
    </source>
</evidence>
<feature type="transmembrane region" description="Helical" evidence="7">
    <location>
        <begin position="236"/>
        <end position="256"/>
    </location>
</feature>
<dbReference type="InterPro" id="IPR035906">
    <property type="entry name" value="MetI-like_sf"/>
</dbReference>
<dbReference type="CDD" id="cd06261">
    <property type="entry name" value="TM_PBP2"/>
    <property type="match status" value="1"/>
</dbReference>
<organism evidence="9 10">
    <name type="scientific">Muricoccus nepalensis</name>
    <dbReference type="NCBI Taxonomy" id="1854500"/>
    <lineage>
        <taxon>Bacteria</taxon>
        <taxon>Pseudomonadati</taxon>
        <taxon>Pseudomonadota</taxon>
        <taxon>Alphaproteobacteria</taxon>
        <taxon>Acetobacterales</taxon>
        <taxon>Roseomonadaceae</taxon>
        <taxon>Muricoccus</taxon>
    </lineage>
</organism>
<keyword evidence="6 7" id="KW-0472">Membrane</keyword>
<dbReference type="GO" id="GO:0015416">
    <property type="term" value="F:ABC-type phosphonate transporter activity"/>
    <property type="evidence" value="ECO:0007669"/>
    <property type="project" value="InterPro"/>
</dbReference>
<accession>A0A502F7X7</accession>
<keyword evidence="5 7" id="KW-1133">Transmembrane helix</keyword>
<evidence type="ECO:0000313" key="10">
    <source>
        <dbReference type="Proteomes" id="UP000317078"/>
    </source>
</evidence>
<feature type="transmembrane region" description="Helical" evidence="7">
    <location>
        <begin position="31"/>
        <end position="54"/>
    </location>
</feature>
<dbReference type="InterPro" id="IPR000515">
    <property type="entry name" value="MetI-like"/>
</dbReference>
<dbReference type="Proteomes" id="UP000317078">
    <property type="component" value="Unassembled WGS sequence"/>
</dbReference>
<dbReference type="OrthoDB" id="7820570at2"/>
<keyword evidence="4 7" id="KW-0812">Transmembrane</keyword>
<feature type="transmembrane region" description="Helical" evidence="7">
    <location>
        <begin position="155"/>
        <end position="178"/>
    </location>
</feature>
<proteinExistence type="inferred from homology"/>
<keyword evidence="2 7" id="KW-0813">Transport</keyword>
<comment type="subcellular location">
    <subcellularLocation>
        <location evidence="1 7">Cell membrane</location>
        <topology evidence="1 7">Multi-pass membrane protein</topology>
    </subcellularLocation>
</comment>
<evidence type="ECO:0000256" key="7">
    <source>
        <dbReference type="RuleBase" id="RU363032"/>
    </source>
</evidence>
<protein>
    <submittedName>
        <fullName evidence="9">Phosphonate ABC transporter, permease protein PhnE</fullName>
    </submittedName>
</protein>
<evidence type="ECO:0000259" key="8">
    <source>
        <dbReference type="PROSITE" id="PS50928"/>
    </source>
</evidence>
<dbReference type="SUPFAM" id="SSF161098">
    <property type="entry name" value="MetI-like"/>
    <property type="match status" value="1"/>
</dbReference>
<comment type="caution">
    <text evidence="9">The sequence shown here is derived from an EMBL/GenBank/DDBJ whole genome shotgun (WGS) entry which is preliminary data.</text>
</comment>
<feature type="transmembrane region" description="Helical" evidence="7">
    <location>
        <begin position="106"/>
        <end position="129"/>
    </location>
</feature>
<evidence type="ECO:0000256" key="4">
    <source>
        <dbReference type="ARBA" id="ARBA00022692"/>
    </source>
</evidence>